<sequence length="126" mass="14667">MLHVLVQPRIYQSPVYSLHYCHRPSIHVLFSLWTDLGLASLFERRFCVLVLLKSWKVHQNDLVFGSCFCILCCLWIERNKRCFDGISTPISSLKARCVISRFRLVNHSSVITVESFLEYISSIDIC</sequence>
<dbReference type="EMBL" id="CP133617">
    <property type="protein sequence ID" value="WMV35568.1"/>
    <property type="molecule type" value="Genomic_DNA"/>
</dbReference>
<evidence type="ECO:0000313" key="2">
    <source>
        <dbReference type="Proteomes" id="UP001234989"/>
    </source>
</evidence>
<accession>A0AAF0R7L0</accession>
<protein>
    <submittedName>
        <fullName evidence="1">Uncharacterized protein</fullName>
    </submittedName>
</protein>
<keyword evidence="2" id="KW-1185">Reference proteome</keyword>
<name>A0AAF0R7L0_SOLVR</name>
<dbReference type="AlphaFoldDB" id="A0AAF0R7L0"/>
<proteinExistence type="predicted"/>
<reference evidence="1" key="1">
    <citation type="submission" date="2023-08" db="EMBL/GenBank/DDBJ databases">
        <title>A de novo genome assembly of Solanum verrucosum Schlechtendal, a Mexican diploid species geographically isolated from the other diploid A-genome species in potato relatives.</title>
        <authorList>
            <person name="Hosaka K."/>
        </authorList>
    </citation>
    <scope>NUCLEOTIDE SEQUENCE</scope>
    <source>
        <tissue evidence="1">Young leaves</tissue>
    </source>
</reference>
<gene>
    <name evidence="1" type="ORF">MTR67_028953</name>
</gene>
<evidence type="ECO:0000313" key="1">
    <source>
        <dbReference type="EMBL" id="WMV35568.1"/>
    </source>
</evidence>
<organism evidence="1 2">
    <name type="scientific">Solanum verrucosum</name>
    <dbReference type="NCBI Taxonomy" id="315347"/>
    <lineage>
        <taxon>Eukaryota</taxon>
        <taxon>Viridiplantae</taxon>
        <taxon>Streptophyta</taxon>
        <taxon>Embryophyta</taxon>
        <taxon>Tracheophyta</taxon>
        <taxon>Spermatophyta</taxon>
        <taxon>Magnoliopsida</taxon>
        <taxon>eudicotyledons</taxon>
        <taxon>Gunneridae</taxon>
        <taxon>Pentapetalae</taxon>
        <taxon>asterids</taxon>
        <taxon>lamiids</taxon>
        <taxon>Solanales</taxon>
        <taxon>Solanaceae</taxon>
        <taxon>Solanoideae</taxon>
        <taxon>Solaneae</taxon>
        <taxon>Solanum</taxon>
    </lineage>
</organism>
<dbReference type="Proteomes" id="UP001234989">
    <property type="component" value="Chromosome 6"/>
</dbReference>